<keyword evidence="8" id="KW-1185">Reference proteome</keyword>
<accession>A0A919RXT6</accession>
<evidence type="ECO:0000313" key="8">
    <source>
        <dbReference type="Proteomes" id="UP000679179"/>
    </source>
</evidence>
<comment type="caution">
    <text evidence="7">The sequence shown here is derived from an EMBL/GenBank/DDBJ whole genome shotgun (WGS) entry which is preliminary data.</text>
</comment>
<dbReference type="InterPro" id="IPR022493">
    <property type="entry name" value="CHP03716_TM_YkoY"/>
</dbReference>
<name>A0A919RXT6_9CLOT</name>
<evidence type="ECO:0000256" key="1">
    <source>
        <dbReference type="ARBA" id="ARBA00004141"/>
    </source>
</evidence>
<keyword evidence="3 6" id="KW-0812">Transmembrane</keyword>
<evidence type="ECO:0000256" key="6">
    <source>
        <dbReference type="SAM" id="Phobius"/>
    </source>
</evidence>
<comment type="similarity">
    <text evidence="2">Belongs to the TerC family.</text>
</comment>
<comment type="subcellular location">
    <subcellularLocation>
        <location evidence="1">Membrane</location>
        <topology evidence="1">Multi-pass membrane protein</topology>
    </subcellularLocation>
</comment>
<reference evidence="7" key="1">
    <citation type="submission" date="2021-03" db="EMBL/GenBank/DDBJ databases">
        <title>Taxonomic study of Clostridium polyendosporum from meadow-gley soil under rice.</title>
        <authorList>
            <person name="Kobayashi H."/>
            <person name="Tanizawa Y."/>
            <person name="Yagura M."/>
        </authorList>
    </citation>
    <scope>NUCLEOTIDE SEQUENCE</scope>
    <source>
        <strain evidence="7">JCM 30710</strain>
    </source>
</reference>
<dbReference type="PANTHER" id="PTHR30238">
    <property type="entry name" value="MEMBRANE BOUND PREDICTED REDOX MODULATOR"/>
    <property type="match status" value="1"/>
</dbReference>
<evidence type="ECO:0000256" key="4">
    <source>
        <dbReference type="ARBA" id="ARBA00022989"/>
    </source>
</evidence>
<feature type="transmembrane region" description="Helical" evidence="6">
    <location>
        <begin position="66"/>
        <end position="85"/>
    </location>
</feature>
<proteinExistence type="inferred from homology"/>
<keyword evidence="5 6" id="KW-0472">Membrane</keyword>
<evidence type="ECO:0000313" key="7">
    <source>
        <dbReference type="EMBL" id="GIM28490.1"/>
    </source>
</evidence>
<protein>
    <submittedName>
        <fullName evidence="7">Membrane protein</fullName>
    </submittedName>
</protein>
<dbReference type="EMBL" id="BOPZ01000007">
    <property type="protein sequence ID" value="GIM28490.1"/>
    <property type="molecule type" value="Genomic_DNA"/>
</dbReference>
<organism evidence="7 8">
    <name type="scientific">Clostridium polyendosporum</name>
    <dbReference type="NCBI Taxonomy" id="69208"/>
    <lineage>
        <taxon>Bacteria</taxon>
        <taxon>Bacillati</taxon>
        <taxon>Bacillota</taxon>
        <taxon>Clostridia</taxon>
        <taxon>Eubacteriales</taxon>
        <taxon>Clostridiaceae</taxon>
        <taxon>Clostridium</taxon>
    </lineage>
</organism>
<sequence>MNSINCILDNYSQFFSWDVMISTLLNPSSWAIIITLVIMEGLLSADNALVLAMMVKHLPEKEQRRALTYGIWGAYIFRFLAIGVGTYLIKIWWVKLIAAGYLLELSVGFFLDEEHSENEVKAIEKSLWGTVIAVELMDIAFSIDSVAAAFGVSSEIWVLYLGAIFGILMMRGVAKVFVALIDKVPELESGAYILIAIIGFKMLLELFHVEVPEVIFFLIFVLVLSCTFVLHKFRNAKTN</sequence>
<dbReference type="AlphaFoldDB" id="A0A919RXT6"/>
<evidence type="ECO:0000256" key="3">
    <source>
        <dbReference type="ARBA" id="ARBA00022692"/>
    </source>
</evidence>
<evidence type="ECO:0000256" key="2">
    <source>
        <dbReference type="ARBA" id="ARBA00007511"/>
    </source>
</evidence>
<dbReference type="RefSeq" id="WP_212903220.1">
    <property type="nucleotide sequence ID" value="NZ_BOPZ01000007.1"/>
</dbReference>
<dbReference type="PANTHER" id="PTHR30238:SF6">
    <property type="entry name" value="TERC-LIKE PROTEIN"/>
    <property type="match status" value="1"/>
</dbReference>
<keyword evidence="4 6" id="KW-1133">Transmembrane helix</keyword>
<dbReference type="Proteomes" id="UP000679179">
    <property type="component" value="Unassembled WGS sequence"/>
</dbReference>
<dbReference type="GO" id="GO:0016020">
    <property type="term" value="C:membrane"/>
    <property type="evidence" value="ECO:0007669"/>
    <property type="project" value="UniProtKB-SubCell"/>
</dbReference>
<feature type="transmembrane region" description="Helical" evidence="6">
    <location>
        <begin position="214"/>
        <end position="233"/>
    </location>
</feature>
<dbReference type="Pfam" id="PF03741">
    <property type="entry name" value="TerC"/>
    <property type="match status" value="1"/>
</dbReference>
<feature type="transmembrane region" description="Helical" evidence="6">
    <location>
        <begin position="30"/>
        <end position="54"/>
    </location>
</feature>
<feature type="transmembrane region" description="Helical" evidence="6">
    <location>
        <begin position="190"/>
        <end position="208"/>
    </location>
</feature>
<dbReference type="NCBIfam" id="TIGR03716">
    <property type="entry name" value="R_switched_YkoY"/>
    <property type="match status" value="1"/>
</dbReference>
<dbReference type="InterPro" id="IPR005496">
    <property type="entry name" value="Integral_membrane_TerC"/>
</dbReference>
<feature type="transmembrane region" description="Helical" evidence="6">
    <location>
        <begin position="157"/>
        <end position="178"/>
    </location>
</feature>
<evidence type="ECO:0000256" key="5">
    <source>
        <dbReference type="ARBA" id="ARBA00023136"/>
    </source>
</evidence>
<gene>
    <name evidence="7" type="ORF">CPJCM30710_11560</name>
</gene>